<feature type="transmembrane region" description="Helical" evidence="1">
    <location>
        <begin position="92"/>
        <end position="110"/>
    </location>
</feature>
<organism evidence="2 3">
    <name type="scientific">Mucilaginibacter straminoryzae</name>
    <dbReference type="NCBI Taxonomy" id="2932774"/>
    <lineage>
        <taxon>Bacteria</taxon>
        <taxon>Pseudomonadati</taxon>
        <taxon>Bacteroidota</taxon>
        <taxon>Sphingobacteriia</taxon>
        <taxon>Sphingobacteriales</taxon>
        <taxon>Sphingobacteriaceae</taxon>
        <taxon>Mucilaginibacter</taxon>
    </lineage>
</organism>
<comment type="caution">
    <text evidence="2">The sequence shown here is derived from an EMBL/GenBank/DDBJ whole genome shotgun (WGS) entry which is preliminary data.</text>
</comment>
<dbReference type="RefSeq" id="WP_245130035.1">
    <property type="nucleotide sequence ID" value="NZ_JALJEJ010000004.1"/>
</dbReference>
<gene>
    <name evidence="2" type="ORF">MUY27_10790</name>
</gene>
<keyword evidence="1" id="KW-0472">Membrane</keyword>
<sequence length="221" mass="25514">MNITAEQKQNLYHYLDEVFTYRETLNEVYDHILSAAEQYQGDLSFQDTVNYIIKSDFGGSNKFKDLEKSYQSAAKEDVWNQFKALFLKNARITGAFLTLVCLILTCYFKLDIINMPVMLSIFSAYFIIIVGDHFYRPFKAGYLNEGKKQSLYHKAVSEILNFPGRPMGAFFGALGTRIHTTHSNSVLGIILIGYVYVLIPIFILSYYQAFKQDYQLNHKIL</sequence>
<dbReference type="EMBL" id="JALJEJ010000004">
    <property type="protein sequence ID" value="MCJ8210198.1"/>
    <property type="molecule type" value="Genomic_DNA"/>
</dbReference>
<evidence type="ECO:0000313" key="3">
    <source>
        <dbReference type="Proteomes" id="UP001139450"/>
    </source>
</evidence>
<name>A0A9X2BDC5_9SPHI</name>
<reference evidence="2" key="1">
    <citation type="submission" date="2022-04" db="EMBL/GenBank/DDBJ databases">
        <title>Mucilaginibacter sp. RS28 isolated from freshwater.</title>
        <authorList>
            <person name="Ko S.-R."/>
        </authorList>
    </citation>
    <scope>NUCLEOTIDE SEQUENCE</scope>
    <source>
        <strain evidence="2">RS28</strain>
    </source>
</reference>
<protein>
    <submittedName>
        <fullName evidence="2">Uncharacterized protein</fullName>
    </submittedName>
</protein>
<keyword evidence="1" id="KW-1133">Transmembrane helix</keyword>
<keyword evidence="1" id="KW-0812">Transmembrane</keyword>
<keyword evidence="3" id="KW-1185">Reference proteome</keyword>
<feature type="transmembrane region" description="Helical" evidence="1">
    <location>
        <begin position="116"/>
        <end position="135"/>
    </location>
</feature>
<evidence type="ECO:0000313" key="2">
    <source>
        <dbReference type="EMBL" id="MCJ8210198.1"/>
    </source>
</evidence>
<proteinExistence type="predicted"/>
<dbReference type="AlphaFoldDB" id="A0A9X2BDC5"/>
<accession>A0A9X2BDC5</accession>
<evidence type="ECO:0000256" key="1">
    <source>
        <dbReference type="SAM" id="Phobius"/>
    </source>
</evidence>
<feature type="transmembrane region" description="Helical" evidence="1">
    <location>
        <begin position="186"/>
        <end position="207"/>
    </location>
</feature>
<dbReference type="Proteomes" id="UP001139450">
    <property type="component" value="Unassembled WGS sequence"/>
</dbReference>